<evidence type="ECO:0000313" key="4">
    <source>
        <dbReference type="Proteomes" id="UP000317036"/>
    </source>
</evidence>
<dbReference type="Pfam" id="PF14584">
    <property type="entry name" value="DUF4446"/>
    <property type="match status" value="1"/>
</dbReference>
<gene>
    <name evidence="3" type="ORF">FPZ49_06235</name>
</gene>
<dbReference type="OrthoDB" id="5244042at2"/>
<name>A0A559KF01_9BACL</name>
<evidence type="ECO:0000256" key="1">
    <source>
        <dbReference type="SAM" id="MobiDB-lite"/>
    </source>
</evidence>
<keyword evidence="2" id="KW-1133">Transmembrane helix</keyword>
<dbReference type="InterPro" id="IPR027981">
    <property type="entry name" value="DUF4446"/>
</dbReference>
<proteinExistence type="predicted"/>
<comment type="caution">
    <text evidence="3">The sequence shown here is derived from an EMBL/GenBank/DDBJ whole genome shotgun (WGS) entry which is preliminary data.</text>
</comment>
<evidence type="ECO:0000256" key="2">
    <source>
        <dbReference type="SAM" id="Phobius"/>
    </source>
</evidence>
<reference evidence="3 4" key="1">
    <citation type="submission" date="2019-07" db="EMBL/GenBank/DDBJ databases">
        <authorList>
            <person name="Kim J."/>
        </authorList>
    </citation>
    <scope>NUCLEOTIDE SEQUENCE [LARGE SCALE GENOMIC DNA]</scope>
    <source>
        <strain evidence="3 4">JC52</strain>
    </source>
</reference>
<organism evidence="3 4">
    <name type="scientific">Paenibacillus cremeus</name>
    <dbReference type="NCBI Taxonomy" id="2163881"/>
    <lineage>
        <taxon>Bacteria</taxon>
        <taxon>Bacillati</taxon>
        <taxon>Bacillota</taxon>
        <taxon>Bacilli</taxon>
        <taxon>Bacillales</taxon>
        <taxon>Paenibacillaceae</taxon>
        <taxon>Paenibacillus</taxon>
    </lineage>
</organism>
<feature type="region of interest" description="Disordered" evidence="1">
    <location>
        <begin position="142"/>
        <end position="164"/>
    </location>
</feature>
<protein>
    <submittedName>
        <fullName evidence="3">DUF4446 family protein</fullName>
    </submittedName>
</protein>
<feature type="transmembrane region" description="Helical" evidence="2">
    <location>
        <begin position="12"/>
        <end position="33"/>
    </location>
</feature>
<keyword evidence="2" id="KW-0472">Membrane</keyword>
<dbReference type="Proteomes" id="UP000317036">
    <property type="component" value="Unassembled WGS sequence"/>
</dbReference>
<dbReference type="EMBL" id="VNJI01000006">
    <property type="protein sequence ID" value="TVY10705.1"/>
    <property type="molecule type" value="Genomic_DNA"/>
</dbReference>
<evidence type="ECO:0000313" key="3">
    <source>
        <dbReference type="EMBL" id="TVY10705.1"/>
    </source>
</evidence>
<dbReference type="RefSeq" id="WP_144844633.1">
    <property type="nucleotide sequence ID" value="NZ_VNJI01000006.1"/>
</dbReference>
<keyword evidence="2" id="KW-0812">Transmembrane</keyword>
<sequence length="164" mass="18405">MGEQLVEIPMEVLLLATGIILLLFLIVLISFWVKLNKLRKNYTSLLNGSGEVNVEEVLIGMQDKGNRQTERIEASERSIQAMQDQLRSMKSHIGIHRYNAFAESGSDLSFSVAVLDEKQDGVVLTGIHSRDHTYVYAKPIEQGQSSYTLSPEEKEAITRSVPKK</sequence>
<dbReference type="AlphaFoldDB" id="A0A559KF01"/>
<keyword evidence="4" id="KW-1185">Reference proteome</keyword>
<accession>A0A559KF01</accession>